<dbReference type="Proteomes" id="UP000588068">
    <property type="component" value="Unassembled WGS sequence"/>
</dbReference>
<dbReference type="Pfam" id="PF06127">
    <property type="entry name" value="Mpo1-like"/>
    <property type="match status" value="1"/>
</dbReference>
<sequence length="67" mass="7584">MLTVPFIAFAVGNPWVLFAIPVAGYGFAWIGHFFFEGNRPATFAHPFYSLAADFVLFRDILVGRIRF</sequence>
<dbReference type="PANTHER" id="PTHR34205">
    <property type="entry name" value="TRANSMEMBRANE PROTEIN"/>
    <property type="match status" value="1"/>
</dbReference>
<evidence type="ECO:0000313" key="2">
    <source>
        <dbReference type="Proteomes" id="UP000588068"/>
    </source>
</evidence>
<evidence type="ECO:0000313" key="1">
    <source>
        <dbReference type="EMBL" id="MBB6093433.1"/>
    </source>
</evidence>
<accession>A0A841HL15</accession>
<proteinExistence type="predicted"/>
<organism evidence="1 2">
    <name type="scientific">Povalibacter uvarum</name>
    <dbReference type="NCBI Taxonomy" id="732238"/>
    <lineage>
        <taxon>Bacteria</taxon>
        <taxon>Pseudomonadati</taxon>
        <taxon>Pseudomonadota</taxon>
        <taxon>Gammaproteobacteria</taxon>
        <taxon>Steroidobacterales</taxon>
        <taxon>Steroidobacteraceae</taxon>
        <taxon>Povalibacter</taxon>
    </lineage>
</organism>
<gene>
    <name evidence="1" type="ORF">HNQ60_002311</name>
</gene>
<name>A0A841HL15_9GAMM</name>
<evidence type="ECO:0008006" key="3">
    <source>
        <dbReference type="Google" id="ProtNLM"/>
    </source>
</evidence>
<protein>
    <recommendedName>
        <fullName evidence="3">DUF962 domain-containing protein</fullName>
    </recommendedName>
</protein>
<dbReference type="AlphaFoldDB" id="A0A841HL15"/>
<keyword evidence="2" id="KW-1185">Reference proteome</keyword>
<dbReference type="InterPro" id="IPR009305">
    <property type="entry name" value="Mpo1-like"/>
</dbReference>
<reference evidence="1 2" key="1">
    <citation type="submission" date="2020-08" db="EMBL/GenBank/DDBJ databases">
        <title>Genomic Encyclopedia of Type Strains, Phase IV (KMG-IV): sequencing the most valuable type-strain genomes for metagenomic binning, comparative biology and taxonomic classification.</title>
        <authorList>
            <person name="Goeker M."/>
        </authorList>
    </citation>
    <scope>NUCLEOTIDE SEQUENCE [LARGE SCALE GENOMIC DNA]</scope>
    <source>
        <strain evidence="1 2">DSM 26723</strain>
    </source>
</reference>
<dbReference type="EMBL" id="JACHHZ010000002">
    <property type="protein sequence ID" value="MBB6093433.1"/>
    <property type="molecule type" value="Genomic_DNA"/>
</dbReference>
<comment type="caution">
    <text evidence="1">The sequence shown here is derived from an EMBL/GenBank/DDBJ whole genome shotgun (WGS) entry which is preliminary data.</text>
</comment>
<dbReference type="PANTHER" id="PTHR34205:SF2">
    <property type="entry name" value="DUF962 DOMAIN-CONTAINING PROTEIN"/>
    <property type="match status" value="1"/>
</dbReference>